<evidence type="ECO:0000313" key="6">
    <source>
        <dbReference type="EMBL" id="SDL14049.1"/>
    </source>
</evidence>
<dbReference type="InterPro" id="IPR053831">
    <property type="entry name" value="SOGP_N"/>
</dbReference>
<evidence type="ECO:0000259" key="4">
    <source>
        <dbReference type="Pfam" id="PF21250"/>
    </source>
</evidence>
<dbReference type="InterPro" id="IPR037018">
    <property type="entry name" value="GH65_N"/>
</dbReference>
<dbReference type="Proteomes" id="UP000199475">
    <property type="component" value="Unassembled WGS sequence"/>
</dbReference>
<dbReference type="Gene3D" id="2.70.98.40">
    <property type="entry name" value="Glycoside hydrolase, family 65, N-terminal domain"/>
    <property type="match status" value="1"/>
</dbReference>
<sequence length="1017" mass="109806">MTELTIRPTFTSAGALARLDAGDLSLLQYPASELEPGPHQVWLRWRSPDGHRPLGLTGPAGGGTVVRAGDGIVLRGREDEVEWELWWDQPAGGGRFGWGLRVVNHGEHPVELDAVWTVDAALTPWDALRRNEFYVAQYLDLTPISDGDRLLIAVRQNMPGDANPWLALGATRRVVGWCTDALQLRPDVPGTGLDLSADLPAERLQHEHTLAGLQTEPWRLAPGEEGFVGYRGVVVADHPEASSDEDAERVRGALADGWAEAAPSVSGDAAPAEPTLFSPPRFAHGEDLHESEFLRLVGGGGSVERGPDGEAWSYSVGGAHVVAAAKERAVLRPHGHIVRASAGARPQDPTAAVTAWMGGTFASQLTLGNASGEPLLSIRRSYLGLVQTDGVRLFVRDGDEGWRLLGQPSAWAADDSSATWWYRLGERTVQVETRLTLARLTVRVDVGGAPLDVLVSISTPDDWRTEEHPATSGFALEIPVGGPDAPAADAPVLRLHGDDPTSERLDAFLPWLVHNAHVHYQAPRGLEQFTGGAWGTRDVCQGPVGLLVATGRLRVVRDVLLAVFAGQQDDGDWPQWFQYLAADRGPGHRESHGDVVYWPLLALGEYLQMTGDLGILDEEVGWVGQAELLPATPLRAHVEAAVDHLLSARSADPRLPAYGHGDWNDSLQPANPDLARQMVSTWTAELEVKALSTLADGLGSADAEMAERLRAIAAETEAAIRDSLLIDGELCGYAVVADGRVEPIVHPRDARTGLRHGSLQVIHAIADELLTPEEAESHVRIVDEHLDGPTGIYLFDRPVDYHGGETHTFLRAEAASFWGREIGLMYTHAHLRWIEALLRLGLADRAWRALDLVIPDGLTAAVPGALPRQSNTYFSSVDAAFRDRADAEARADRMFDPEFGFEGGWRVYSSGPGLILRLVTEGFLGLRQDVGGLLVDPVLPAGRYEAVVPLGGLRVRARYHVAAPGHGVQGVEVDGDAVATEPVPRRYRAGGVRIPADVWADLVAGLEELILDIRVGG</sequence>
<dbReference type="InterPro" id="IPR033432">
    <property type="entry name" value="GH94_catalytic"/>
</dbReference>
<dbReference type="Pfam" id="PF21250">
    <property type="entry name" value="SOGP_2nd"/>
    <property type="match status" value="1"/>
</dbReference>
<dbReference type="InterPro" id="IPR012341">
    <property type="entry name" value="6hp_glycosidase-like_sf"/>
</dbReference>
<reference evidence="6 7" key="1">
    <citation type="submission" date="2016-10" db="EMBL/GenBank/DDBJ databases">
        <authorList>
            <person name="de Groot N.N."/>
        </authorList>
    </citation>
    <scope>NUCLEOTIDE SEQUENCE [LARGE SCALE GENOMIC DNA]</scope>
    <source>
        <strain evidence="6 7">CGMCC 1.9159</strain>
    </source>
</reference>
<organism evidence="6 7">
    <name type="scientific">Tessaracoccus oleiagri</name>
    <dbReference type="NCBI Taxonomy" id="686624"/>
    <lineage>
        <taxon>Bacteria</taxon>
        <taxon>Bacillati</taxon>
        <taxon>Actinomycetota</taxon>
        <taxon>Actinomycetes</taxon>
        <taxon>Propionibacteriales</taxon>
        <taxon>Propionibacteriaceae</taxon>
        <taxon>Tessaracoccus</taxon>
    </lineage>
</organism>
<gene>
    <name evidence="6" type="ORF">SAMN04488242_0405</name>
</gene>
<dbReference type="STRING" id="686624.SAMN04488242_0405"/>
<dbReference type="InterPro" id="IPR048771">
    <property type="entry name" value="SOGP_2nd"/>
</dbReference>
<dbReference type="InterPro" id="IPR052047">
    <property type="entry name" value="GH94_Enzymes"/>
</dbReference>
<dbReference type="GO" id="GO:0005975">
    <property type="term" value="P:carbohydrate metabolic process"/>
    <property type="evidence" value="ECO:0007669"/>
    <property type="project" value="InterPro"/>
</dbReference>
<evidence type="ECO:0000256" key="1">
    <source>
        <dbReference type="ARBA" id="ARBA00022676"/>
    </source>
</evidence>
<keyword evidence="1" id="KW-0328">Glycosyltransferase</keyword>
<feature type="domain" description="SOGP N-terminal" evidence="5">
    <location>
        <begin position="9"/>
        <end position="230"/>
    </location>
</feature>
<evidence type="ECO:0000313" key="7">
    <source>
        <dbReference type="Proteomes" id="UP000199475"/>
    </source>
</evidence>
<feature type="domain" description="Glycosyl hydrolase 94 catalytic" evidence="3">
    <location>
        <begin position="535"/>
        <end position="855"/>
    </location>
</feature>
<protein>
    <submittedName>
        <fullName evidence="6">Uncharacterized protein</fullName>
    </submittedName>
</protein>
<dbReference type="EMBL" id="FNGP01000001">
    <property type="protein sequence ID" value="SDL14049.1"/>
    <property type="molecule type" value="Genomic_DNA"/>
</dbReference>
<dbReference type="InterPro" id="IPR008928">
    <property type="entry name" value="6-hairpin_glycosidase_sf"/>
</dbReference>
<keyword evidence="7" id="KW-1185">Reference proteome</keyword>
<dbReference type="SUPFAM" id="SSF48208">
    <property type="entry name" value="Six-hairpin glycosidases"/>
    <property type="match status" value="1"/>
</dbReference>
<proteinExistence type="predicted"/>
<dbReference type="Pfam" id="PF21958">
    <property type="entry name" value="SOGP_N"/>
    <property type="match status" value="1"/>
</dbReference>
<feature type="domain" description="Glycoside phosphorylase super sandwich" evidence="4">
    <location>
        <begin position="319"/>
        <end position="446"/>
    </location>
</feature>
<dbReference type="Pfam" id="PF17167">
    <property type="entry name" value="Glyco_hydro_94"/>
    <property type="match status" value="1"/>
</dbReference>
<accession>A0A1G9HM94</accession>
<dbReference type="OrthoDB" id="9769991at2"/>
<evidence type="ECO:0000256" key="2">
    <source>
        <dbReference type="ARBA" id="ARBA00022679"/>
    </source>
</evidence>
<dbReference type="GO" id="GO:0016757">
    <property type="term" value="F:glycosyltransferase activity"/>
    <property type="evidence" value="ECO:0007669"/>
    <property type="project" value="UniProtKB-KW"/>
</dbReference>
<name>A0A1G9HM94_9ACTN</name>
<dbReference type="PANTHER" id="PTHR37469:SF2">
    <property type="entry name" value="CELLOBIONIC ACID PHOSPHORYLASE"/>
    <property type="match status" value="1"/>
</dbReference>
<evidence type="ECO:0000259" key="3">
    <source>
        <dbReference type="Pfam" id="PF17167"/>
    </source>
</evidence>
<keyword evidence="2" id="KW-0808">Transferase</keyword>
<evidence type="ECO:0000259" key="5">
    <source>
        <dbReference type="Pfam" id="PF21958"/>
    </source>
</evidence>
<dbReference type="Gene3D" id="1.50.10.10">
    <property type="match status" value="1"/>
</dbReference>
<dbReference type="PANTHER" id="PTHR37469">
    <property type="entry name" value="CELLOBIONIC ACID PHOSPHORYLASE-RELATED"/>
    <property type="match status" value="1"/>
</dbReference>
<dbReference type="RefSeq" id="WP_093248479.1">
    <property type="nucleotide sequence ID" value="NZ_FNGP01000001.1"/>
</dbReference>
<dbReference type="AlphaFoldDB" id="A0A1G9HM94"/>